<feature type="region of interest" description="Disordered" evidence="1">
    <location>
        <begin position="181"/>
        <end position="203"/>
    </location>
</feature>
<organism evidence="2 3">
    <name type="scientific">Rachicladosporium monterosium</name>
    <dbReference type="NCBI Taxonomy" id="1507873"/>
    <lineage>
        <taxon>Eukaryota</taxon>
        <taxon>Fungi</taxon>
        <taxon>Dikarya</taxon>
        <taxon>Ascomycota</taxon>
        <taxon>Pezizomycotina</taxon>
        <taxon>Dothideomycetes</taxon>
        <taxon>Dothideomycetidae</taxon>
        <taxon>Cladosporiales</taxon>
        <taxon>Cladosporiaceae</taxon>
        <taxon>Rachicladosporium</taxon>
    </lineage>
</organism>
<feature type="non-terminal residue" evidence="2">
    <location>
        <position position="203"/>
    </location>
</feature>
<proteinExistence type="predicted"/>
<reference evidence="2 3" key="1">
    <citation type="submission" date="2023-08" db="EMBL/GenBank/DDBJ databases">
        <title>Black Yeasts Isolated from many extreme environments.</title>
        <authorList>
            <person name="Coleine C."/>
            <person name="Stajich J.E."/>
            <person name="Selbmann L."/>
        </authorList>
    </citation>
    <scope>NUCLEOTIDE SEQUENCE [LARGE SCALE GENOMIC DNA]</scope>
    <source>
        <strain evidence="2 3">CCFEE 5386</strain>
    </source>
</reference>
<feature type="compositionally biased region" description="Basic and acidic residues" evidence="1">
    <location>
        <begin position="36"/>
        <end position="49"/>
    </location>
</feature>
<accession>A0ABR0KWW9</accession>
<name>A0ABR0KWW9_9PEZI</name>
<feature type="region of interest" description="Disordered" evidence="1">
    <location>
        <begin position="1"/>
        <end position="53"/>
    </location>
</feature>
<comment type="caution">
    <text evidence="2">The sequence shown here is derived from an EMBL/GenBank/DDBJ whole genome shotgun (WGS) entry which is preliminary data.</text>
</comment>
<gene>
    <name evidence="2" type="ORF">LTR32_007558</name>
</gene>
<dbReference type="Proteomes" id="UP001308179">
    <property type="component" value="Unassembled WGS sequence"/>
</dbReference>
<protein>
    <submittedName>
        <fullName evidence="2">Uncharacterized protein</fullName>
    </submittedName>
</protein>
<feature type="compositionally biased region" description="Low complexity" evidence="1">
    <location>
        <begin position="13"/>
        <end position="29"/>
    </location>
</feature>
<sequence>MSVPNSAMRPDEVVAGPSGSVSDSSSRSPARVRRSMAREPFPRAPERPTLHPLTALLRAPSLSRSPSQESLVRPYSWKLDKVKQPDTKSLEEATALANLQANPSPYFRIPKRKFEADTKATAVRFLLPGLPEPPNSGIPEIFLSTPSGHEERPRRQPLFHDSFRERQYRCMVRLKRQRLEKRLGVQDPARKRRDSLEGLPQIR</sequence>
<evidence type="ECO:0000256" key="1">
    <source>
        <dbReference type="SAM" id="MobiDB-lite"/>
    </source>
</evidence>
<evidence type="ECO:0000313" key="2">
    <source>
        <dbReference type="EMBL" id="KAK5139159.1"/>
    </source>
</evidence>
<keyword evidence="3" id="KW-1185">Reference proteome</keyword>
<dbReference type="EMBL" id="JAVRRR010001360">
    <property type="protein sequence ID" value="KAK5139159.1"/>
    <property type="molecule type" value="Genomic_DNA"/>
</dbReference>
<evidence type="ECO:0000313" key="3">
    <source>
        <dbReference type="Proteomes" id="UP001308179"/>
    </source>
</evidence>